<accession>A0A0X3AM04</accession>
<dbReference type="AlphaFoldDB" id="A0A0X3AM04"/>
<sequence length="291" mass="31809">MKRMVSIFVFVIHAVILFGQVGIGTENPDSSSILEIKSSNKGFLPPRVNIKSIIDTVTIKNPATGLIIYEPDGFTEMINNKAYTREAGVYMFNGHEWQRLYASNTSNSIDSISPSDGKNLVGVKIRVNQSGYIPLSGFQSYGLLLQNNLVTVNPQYANGIWPPQSSSPSDILSPGNGDSGNLLLENKVSQQANFFRINFEYVILNRQPISNGIFYVSIVSNATQETIYSDAVIVPSGTNVGSNVKFQIAFPTLSDSESINQGYKIMFRADTALPVMAGNVGVKIIDIVRIN</sequence>
<dbReference type="Proteomes" id="UP000182761">
    <property type="component" value="Unassembled WGS sequence"/>
</dbReference>
<gene>
    <name evidence="1" type="ORF">Ga0061079_101190</name>
</gene>
<evidence type="ECO:0000313" key="2">
    <source>
        <dbReference type="Proteomes" id="UP000182761"/>
    </source>
</evidence>
<dbReference type="STRING" id="1586267.GCA_001418685_00191"/>
<evidence type="ECO:0000313" key="1">
    <source>
        <dbReference type="EMBL" id="CVK15376.1"/>
    </source>
</evidence>
<organism evidence="1 2">
    <name type="scientific">Apibacter mensalis</name>
    <dbReference type="NCBI Taxonomy" id="1586267"/>
    <lineage>
        <taxon>Bacteria</taxon>
        <taxon>Pseudomonadati</taxon>
        <taxon>Bacteroidota</taxon>
        <taxon>Flavobacteriia</taxon>
        <taxon>Flavobacteriales</taxon>
        <taxon>Weeksellaceae</taxon>
        <taxon>Apibacter</taxon>
    </lineage>
</organism>
<protein>
    <submittedName>
        <fullName evidence="1">Uncharacterized protein</fullName>
    </submittedName>
</protein>
<dbReference type="EMBL" id="FCOR01000001">
    <property type="protein sequence ID" value="CVK15376.1"/>
    <property type="molecule type" value="Genomic_DNA"/>
</dbReference>
<name>A0A0X3AM04_9FLAO</name>
<reference evidence="1 2" key="1">
    <citation type="submission" date="2016-01" db="EMBL/GenBank/DDBJ databases">
        <authorList>
            <person name="McClelland M."/>
            <person name="Jain A."/>
            <person name="Saraogi P."/>
            <person name="Mendelson R."/>
            <person name="Westerman R."/>
            <person name="SanMiguel P."/>
            <person name="Csonka L."/>
        </authorList>
    </citation>
    <scope>NUCLEOTIDE SEQUENCE [LARGE SCALE GENOMIC DNA]</scope>
    <source>
        <strain evidence="1 2">R-53146</strain>
    </source>
</reference>
<dbReference type="RefSeq" id="WP_055424601.1">
    <property type="nucleotide sequence ID" value="NZ_FCOR01000001.1"/>
</dbReference>
<proteinExistence type="predicted"/>
<keyword evidence="2" id="KW-1185">Reference proteome</keyword>
<dbReference type="OrthoDB" id="1488700at2"/>